<gene>
    <name evidence="1" type="ORF">MUK42_02062</name>
</gene>
<dbReference type="AlphaFoldDB" id="A0A9E7FY70"/>
<reference evidence="1" key="1">
    <citation type="submission" date="2022-05" db="EMBL/GenBank/DDBJ databases">
        <title>The Musa troglodytarum L. genome provides insights into the mechanism of non-climacteric behaviour and enrichment of carotenoids.</title>
        <authorList>
            <person name="Wang J."/>
        </authorList>
    </citation>
    <scope>NUCLEOTIDE SEQUENCE</scope>
    <source>
        <tissue evidence="1">Leaf</tissue>
    </source>
</reference>
<sequence length="292" mass="32544">MEEGGGPLEKPKDSPDDTLLQEVAVLKRPNTVVTLRAMAVVAHFKSINTRVHCRHSVPTELTEFVKPVKGRAKRCPVCDFLEFLLVSDAPDLILLQEIHADEVRSKAVIRSLGQCQDSFAQLVAGASRGRSFLMDKGILYMEIFVVLQGLRLTAADGTGYCFLDRHGNGSIEGRNINPASGPLGAESRAIRDDLLKASQWKLQNNHPDLAICSGYAANGDFCFGRATRFDHDVARTGLFHAANKQKSRETIALRRWRKDYKRKLFSRSRNTTTAKVEELYAAEMRNGSEEQK</sequence>
<accession>A0A9E7FY70</accession>
<dbReference type="EMBL" id="CP097507">
    <property type="protein sequence ID" value="URE02607.1"/>
    <property type="molecule type" value="Genomic_DNA"/>
</dbReference>
<name>A0A9E7FY70_9LILI</name>
<proteinExistence type="predicted"/>
<evidence type="ECO:0000313" key="1">
    <source>
        <dbReference type="EMBL" id="URE02607.1"/>
    </source>
</evidence>
<organism evidence="1 2">
    <name type="scientific">Musa troglodytarum</name>
    <name type="common">fe'i banana</name>
    <dbReference type="NCBI Taxonomy" id="320322"/>
    <lineage>
        <taxon>Eukaryota</taxon>
        <taxon>Viridiplantae</taxon>
        <taxon>Streptophyta</taxon>
        <taxon>Embryophyta</taxon>
        <taxon>Tracheophyta</taxon>
        <taxon>Spermatophyta</taxon>
        <taxon>Magnoliopsida</taxon>
        <taxon>Liliopsida</taxon>
        <taxon>Zingiberales</taxon>
        <taxon>Musaceae</taxon>
        <taxon>Musa</taxon>
    </lineage>
</organism>
<dbReference type="OrthoDB" id="185373at2759"/>
<feature type="non-terminal residue" evidence="1">
    <location>
        <position position="292"/>
    </location>
</feature>
<protein>
    <submittedName>
        <fullName evidence="1">Uncharacterized protein</fullName>
    </submittedName>
</protein>
<keyword evidence="2" id="KW-1185">Reference proteome</keyword>
<dbReference type="Proteomes" id="UP001055439">
    <property type="component" value="Chromosome 5"/>
</dbReference>
<evidence type="ECO:0000313" key="2">
    <source>
        <dbReference type="Proteomes" id="UP001055439"/>
    </source>
</evidence>